<gene>
    <name evidence="1" type="ORF">TTEB3V08_LOCUS4537</name>
</gene>
<dbReference type="EMBL" id="OE001313">
    <property type="protein sequence ID" value="CAD7456509.1"/>
    <property type="molecule type" value="Genomic_DNA"/>
</dbReference>
<protein>
    <submittedName>
        <fullName evidence="1">Uncharacterized protein</fullName>
    </submittedName>
</protein>
<proteinExistence type="predicted"/>
<accession>A0A7R9FMR8</accession>
<sequence>MASDEDFDINTCETETTAILATWSPERQANGRSKVASVCNQAAVLKCQGSLVLASVTYRSSDVALWTGLGCKGGVAGLLVAVASVLGDPGIAVPGPHWSCGEPF</sequence>
<evidence type="ECO:0000313" key="1">
    <source>
        <dbReference type="EMBL" id="CAD7456509.1"/>
    </source>
</evidence>
<dbReference type="AlphaFoldDB" id="A0A7R9FMR8"/>
<reference evidence="1" key="1">
    <citation type="submission" date="2020-11" db="EMBL/GenBank/DDBJ databases">
        <authorList>
            <person name="Tran Van P."/>
        </authorList>
    </citation>
    <scope>NUCLEOTIDE SEQUENCE</scope>
</reference>
<name>A0A7R9FMR8_9NEOP</name>
<organism evidence="1">
    <name type="scientific">Timema tahoe</name>
    <dbReference type="NCBI Taxonomy" id="61484"/>
    <lineage>
        <taxon>Eukaryota</taxon>
        <taxon>Metazoa</taxon>
        <taxon>Ecdysozoa</taxon>
        <taxon>Arthropoda</taxon>
        <taxon>Hexapoda</taxon>
        <taxon>Insecta</taxon>
        <taxon>Pterygota</taxon>
        <taxon>Neoptera</taxon>
        <taxon>Polyneoptera</taxon>
        <taxon>Phasmatodea</taxon>
        <taxon>Timematodea</taxon>
        <taxon>Timematoidea</taxon>
        <taxon>Timematidae</taxon>
        <taxon>Timema</taxon>
    </lineage>
</organism>